<organism evidence="2 3">
    <name type="scientific">Metarhizium robertsii</name>
    <dbReference type="NCBI Taxonomy" id="568076"/>
    <lineage>
        <taxon>Eukaryota</taxon>
        <taxon>Fungi</taxon>
        <taxon>Dikarya</taxon>
        <taxon>Ascomycota</taxon>
        <taxon>Pezizomycotina</taxon>
        <taxon>Sordariomycetes</taxon>
        <taxon>Hypocreomycetidae</taxon>
        <taxon>Hypocreales</taxon>
        <taxon>Clavicipitaceae</taxon>
        <taxon>Metarhizium</taxon>
    </lineage>
</organism>
<reference evidence="2 3" key="1">
    <citation type="submission" date="2014-02" db="EMBL/GenBank/DDBJ databases">
        <title>The genome sequence of the entomopathogenic fungus Metarhizium robertsii ARSEF 2575.</title>
        <authorList>
            <person name="Giuliano Garisto Donzelli B."/>
            <person name="Roe B.A."/>
            <person name="Macmil S.L."/>
            <person name="Krasnoff S.B."/>
            <person name="Gibson D.M."/>
        </authorList>
    </citation>
    <scope>NUCLEOTIDE SEQUENCE [LARGE SCALE GENOMIC DNA]</scope>
    <source>
        <strain evidence="2 3">ARSEF 2575</strain>
    </source>
</reference>
<protein>
    <recommendedName>
        <fullName evidence="4">Glycine-rich cell wall structural protein 1</fullName>
    </recommendedName>
</protein>
<feature type="compositionally biased region" description="Basic and acidic residues" evidence="1">
    <location>
        <begin position="182"/>
        <end position="197"/>
    </location>
</feature>
<dbReference type="OrthoDB" id="5388207at2759"/>
<sequence>METISHMAQTAAKAVWGDGTEHDEPASGVQGDVSKGEPYDGGNIDPRDQERRDSKFATEEDESLKETQDSKKQTEALSSKSKSTESTTREPDDDPVQKGDEKGIQADDGPRPLAAIAKENGGDAGNTQAGSESTSAKSDAATAGHAEDKSSESKGTGEQYVKTTGLAADGGNFDATNPGAGREADRLMEEKRVDRQGGMDYPKPGSSSSGSGGKDGKPTLKEKIKDKLHIHKS</sequence>
<feature type="region of interest" description="Disordered" evidence="1">
    <location>
        <begin position="1"/>
        <end position="233"/>
    </location>
</feature>
<feature type="compositionally biased region" description="Basic and acidic residues" evidence="1">
    <location>
        <begin position="87"/>
        <end position="110"/>
    </location>
</feature>
<dbReference type="HOGENOM" id="CLU_056606_0_0_1"/>
<comment type="caution">
    <text evidence="2">The sequence shown here is derived from an EMBL/GenBank/DDBJ whole genome shotgun (WGS) entry which is preliminary data.</text>
</comment>
<accession>A0A0A1V1R5</accession>
<dbReference type="Proteomes" id="UP000030151">
    <property type="component" value="Unassembled WGS sequence"/>
</dbReference>
<proteinExistence type="predicted"/>
<evidence type="ECO:0000256" key="1">
    <source>
        <dbReference type="SAM" id="MobiDB-lite"/>
    </source>
</evidence>
<feature type="compositionally biased region" description="Polar residues" evidence="1">
    <location>
        <begin position="125"/>
        <end position="137"/>
    </location>
</feature>
<evidence type="ECO:0008006" key="4">
    <source>
        <dbReference type="Google" id="ProtNLM"/>
    </source>
</evidence>
<feature type="compositionally biased region" description="Basic and acidic residues" evidence="1">
    <location>
        <begin position="45"/>
        <end position="74"/>
    </location>
</feature>
<dbReference type="eggNOG" id="ENOG502SCA5">
    <property type="taxonomic scope" value="Eukaryota"/>
</dbReference>
<dbReference type="AlphaFoldDB" id="A0A0A1V1R5"/>
<dbReference type="EMBL" id="JELW01000003">
    <property type="protein sequence ID" value="EXV03561.1"/>
    <property type="molecule type" value="Genomic_DNA"/>
</dbReference>
<feature type="compositionally biased region" description="Basic and acidic residues" evidence="1">
    <location>
        <begin position="214"/>
        <end position="227"/>
    </location>
</feature>
<evidence type="ECO:0000313" key="2">
    <source>
        <dbReference type="EMBL" id="EXV03561.1"/>
    </source>
</evidence>
<name>A0A0A1V1R5_9HYPO</name>
<gene>
    <name evidence="2" type="ORF">X797_003361</name>
</gene>
<evidence type="ECO:0000313" key="3">
    <source>
        <dbReference type="Proteomes" id="UP000030151"/>
    </source>
</evidence>